<evidence type="ECO:0000313" key="1">
    <source>
        <dbReference type="EMBL" id="KON86567.1"/>
    </source>
</evidence>
<dbReference type="EMBL" id="LGUF01000007">
    <property type="protein sequence ID" value="KON86567.1"/>
    <property type="molecule type" value="Genomic_DNA"/>
</dbReference>
<dbReference type="PATRIC" id="fig|1459.3.peg.1465"/>
<evidence type="ECO:0000313" key="2">
    <source>
        <dbReference type="Proteomes" id="UP000037109"/>
    </source>
</evidence>
<dbReference type="Gene3D" id="1.10.1760.20">
    <property type="match status" value="1"/>
</dbReference>
<dbReference type="RefSeq" id="WP_053433930.1">
    <property type="nucleotide sequence ID" value="NZ_LGUF01000007.1"/>
</dbReference>
<sequence length="201" mass="21134">MKKSFKLTVFLIPIGIAVNFIGGQIVLLLKLPLYLDSIGTIVVGALCGGIPGAVVGAITNLLISITNPTTLAYIWLNILFGLLAGYLGKKGIFTSLWKTIITSIGFAIIGGGLGSTITILIFGGLGAGATGAITGMLMTMGFSVQAGAFIAELFADLLDKIPTMIIVFFILKSIPVRTLVKLPQGKLYIPNNGKDQRIHNI</sequence>
<gene>
    <name evidence="1" type="ORF">AF332_06855</name>
</gene>
<organism evidence="1 2">
    <name type="scientific">Sporosarcina globispora</name>
    <name type="common">Bacillus globisporus</name>
    <dbReference type="NCBI Taxonomy" id="1459"/>
    <lineage>
        <taxon>Bacteria</taxon>
        <taxon>Bacillati</taxon>
        <taxon>Bacillota</taxon>
        <taxon>Bacilli</taxon>
        <taxon>Bacillales</taxon>
        <taxon>Caryophanaceae</taxon>
        <taxon>Sporosarcina</taxon>
    </lineage>
</organism>
<dbReference type="OrthoDB" id="9766854at2"/>
<dbReference type="AlphaFoldDB" id="A0A0M0GAM2"/>
<reference evidence="2" key="1">
    <citation type="submission" date="2015-07" db="EMBL/GenBank/DDBJ databases">
        <title>Fjat-10036 dsm4.</title>
        <authorList>
            <person name="Liu B."/>
            <person name="Wang J."/>
            <person name="Zhu Y."/>
            <person name="Liu G."/>
            <person name="Chen Q."/>
            <person name="Chen Z."/>
            <person name="Lan J."/>
            <person name="Che J."/>
            <person name="Ge C."/>
            <person name="Shi H."/>
            <person name="Pan Z."/>
            <person name="Liu X."/>
        </authorList>
    </citation>
    <scope>NUCLEOTIDE SEQUENCE [LARGE SCALE GENOMIC DNA]</scope>
    <source>
        <strain evidence="2">DSM 4</strain>
    </source>
</reference>
<dbReference type="STRING" id="1459.AF332_06855"/>
<dbReference type="Proteomes" id="UP000037109">
    <property type="component" value="Unassembled WGS sequence"/>
</dbReference>
<protein>
    <submittedName>
        <fullName evidence="1">Uncharacterized protein</fullName>
    </submittedName>
</protein>
<name>A0A0M0GAM2_SPOGL</name>
<keyword evidence="2" id="KW-1185">Reference proteome</keyword>
<comment type="caution">
    <text evidence="1">The sequence shown here is derived from an EMBL/GenBank/DDBJ whole genome shotgun (WGS) entry which is preliminary data.</text>
</comment>
<proteinExistence type="predicted"/>
<accession>A0A0M0GAM2</accession>